<comment type="caution">
    <text evidence="1">The sequence shown here is derived from an EMBL/GenBank/DDBJ whole genome shotgun (WGS) entry which is preliminary data.</text>
</comment>
<dbReference type="InterPro" id="IPR039535">
    <property type="entry name" value="ASST-like"/>
</dbReference>
<accession>A0A8H6EMD1</accession>
<dbReference type="EMBL" id="JABFCT010000003">
    <property type="protein sequence ID" value="KAF5877563.1"/>
    <property type="molecule type" value="Genomic_DNA"/>
</dbReference>
<gene>
    <name evidence="1" type="ORF">Bfra_001930</name>
</gene>
<dbReference type="Proteomes" id="UP000531561">
    <property type="component" value="Unassembled WGS sequence"/>
</dbReference>
<evidence type="ECO:0000313" key="2">
    <source>
        <dbReference type="Proteomes" id="UP000531561"/>
    </source>
</evidence>
<keyword evidence="2" id="KW-1185">Reference proteome</keyword>
<reference evidence="1 2" key="1">
    <citation type="journal article" date="2020" name="Phytopathology">
        <title>A high-quality genome resource of Botrytis fragariae, a new and rapidly spreading fungal pathogen causing strawberry gray mold in the U.S.A.</title>
        <authorList>
            <person name="Wu Y."/>
            <person name="Saski C.A."/>
            <person name="Schnabel G."/>
            <person name="Xiao S."/>
            <person name="Hu M."/>
        </authorList>
    </citation>
    <scope>NUCLEOTIDE SEQUENCE [LARGE SCALE GENOMIC DNA]</scope>
    <source>
        <strain evidence="1 2">BVB16</strain>
    </source>
</reference>
<name>A0A8H6EMD1_9HELO</name>
<organism evidence="1 2">
    <name type="scientific">Botrytis fragariae</name>
    <dbReference type="NCBI Taxonomy" id="1964551"/>
    <lineage>
        <taxon>Eukaryota</taxon>
        <taxon>Fungi</taxon>
        <taxon>Dikarya</taxon>
        <taxon>Ascomycota</taxon>
        <taxon>Pezizomycotina</taxon>
        <taxon>Leotiomycetes</taxon>
        <taxon>Helotiales</taxon>
        <taxon>Sclerotiniaceae</taxon>
        <taxon>Botrytis</taxon>
    </lineage>
</organism>
<sequence>MVRISFWLVGDILGGFFAIDRSSGGIVWNCNGIYGGDFGAVPEEAIFSWQYKTRVHDFGDNFIIFSSFGNHDYAGATGGNAQNTAPTVGREFYLELPASKKYHSLSPNTYNEFSSLFSDSWGSFDYLPNQQNATSRFTSYGQLPILRE</sequence>
<evidence type="ECO:0000313" key="1">
    <source>
        <dbReference type="EMBL" id="KAF5877563.1"/>
    </source>
</evidence>
<dbReference type="GeneID" id="59256047"/>
<dbReference type="OrthoDB" id="5377172at2759"/>
<protein>
    <submittedName>
        <fullName evidence="1">Uncharacterized protein</fullName>
    </submittedName>
</protein>
<dbReference type="Pfam" id="PF14269">
    <property type="entry name" value="Arylsulfotran_2"/>
    <property type="match status" value="1"/>
</dbReference>
<dbReference type="RefSeq" id="XP_037196509.1">
    <property type="nucleotide sequence ID" value="XM_037332355.1"/>
</dbReference>
<proteinExistence type="predicted"/>
<dbReference type="AlphaFoldDB" id="A0A8H6EMD1"/>